<proteinExistence type="predicted"/>
<keyword evidence="2" id="KW-1185">Reference proteome</keyword>
<organism evidence="1 2">
    <name type="scientific">Puccinia coronata f. sp. avenae</name>
    <dbReference type="NCBI Taxonomy" id="200324"/>
    <lineage>
        <taxon>Eukaryota</taxon>
        <taxon>Fungi</taxon>
        <taxon>Dikarya</taxon>
        <taxon>Basidiomycota</taxon>
        <taxon>Pucciniomycotina</taxon>
        <taxon>Pucciniomycetes</taxon>
        <taxon>Pucciniales</taxon>
        <taxon>Pucciniaceae</taxon>
        <taxon>Puccinia</taxon>
    </lineage>
</organism>
<comment type="caution">
    <text evidence="1">The sequence shown here is derived from an EMBL/GenBank/DDBJ whole genome shotgun (WGS) entry which is preliminary data.</text>
</comment>
<sequence length="85" mass="9525">MVTVLPAYLGRQGRHVVTSRPHAVSMTEPSQVRSLSLEFVPLCTQPIGLNVPIALLERCWDPAYKINRPSYHCQPSHHSAHAALW</sequence>
<gene>
    <name evidence="1" type="ORF">PCANC_03702</name>
</gene>
<dbReference type="Proteomes" id="UP000235388">
    <property type="component" value="Unassembled WGS sequence"/>
</dbReference>
<protein>
    <submittedName>
        <fullName evidence="1">Uncharacterized protein</fullName>
    </submittedName>
</protein>
<reference evidence="1 2" key="1">
    <citation type="submission" date="2017-11" db="EMBL/GenBank/DDBJ databases">
        <title>De novo assembly and phasing of dikaryotic genomes from two isolates of Puccinia coronata f. sp. avenae, the causal agent of oat crown rust.</title>
        <authorList>
            <person name="Miller M.E."/>
            <person name="Zhang Y."/>
            <person name="Omidvar V."/>
            <person name="Sperschneider J."/>
            <person name="Schwessinger B."/>
            <person name="Raley C."/>
            <person name="Palmer J.M."/>
            <person name="Garnica D."/>
            <person name="Upadhyaya N."/>
            <person name="Rathjen J."/>
            <person name="Taylor J.M."/>
            <person name="Park R.F."/>
            <person name="Dodds P.N."/>
            <person name="Hirsch C.D."/>
            <person name="Kianian S.F."/>
            <person name="Figueroa M."/>
        </authorList>
    </citation>
    <scope>NUCLEOTIDE SEQUENCE [LARGE SCALE GENOMIC DNA]</scope>
    <source>
        <strain evidence="1">12NC29</strain>
    </source>
</reference>
<evidence type="ECO:0000313" key="1">
    <source>
        <dbReference type="EMBL" id="PLW54790.1"/>
    </source>
</evidence>
<name>A0A2N5VXT4_9BASI</name>
<accession>A0A2N5VXT4</accession>
<dbReference type="EMBL" id="PGCJ01000041">
    <property type="protein sequence ID" value="PLW54790.1"/>
    <property type="molecule type" value="Genomic_DNA"/>
</dbReference>
<evidence type="ECO:0000313" key="2">
    <source>
        <dbReference type="Proteomes" id="UP000235388"/>
    </source>
</evidence>
<dbReference type="AlphaFoldDB" id="A0A2N5VXT4"/>